<protein>
    <submittedName>
        <fullName evidence="1">Uncharacterized protein</fullName>
    </submittedName>
</protein>
<reference evidence="1 2" key="1">
    <citation type="journal article" date="2024" name="Front. Microbiol.">
        <title>Pangenomic and biochemical analyses of Helcococcus ovis reveal widespread tetracycline resistance and a novel bacterial species, Helcococcus bovis.</title>
        <authorList>
            <person name="Cunha F."/>
            <person name="Zhai Y."/>
            <person name="Casaro S."/>
            <person name="Jones K.L."/>
            <person name="Hernandez M."/>
            <person name="Bisinotto R.S."/>
            <person name="Kariyawasam S."/>
            <person name="Brown M.B."/>
            <person name="Phillips A."/>
            <person name="Jeong K.C."/>
            <person name="Galvao K.N."/>
        </authorList>
    </citation>
    <scope>NUCLEOTIDE SEQUENCE [LARGE SCALE GENOMIC DNA]</scope>
    <source>
        <strain evidence="1 2">KG197</strain>
    </source>
</reference>
<accession>A0ABW9F704</accession>
<dbReference type="EMBL" id="JBFNFH010000010">
    <property type="protein sequence ID" value="MFM1525049.1"/>
    <property type="molecule type" value="Genomic_DNA"/>
</dbReference>
<organism evidence="1 2">
    <name type="scientific">Helcococcus bovis</name>
    <dbReference type="NCBI Taxonomy" id="3153252"/>
    <lineage>
        <taxon>Bacteria</taxon>
        <taxon>Bacillati</taxon>
        <taxon>Bacillota</taxon>
        <taxon>Tissierellia</taxon>
        <taxon>Tissierellales</taxon>
        <taxon>Peptoniphilaceae</taxon>
        <taxon>Helcococcus</taxon>
    </lineage>
</organism>
<proteinExistence type="predicted"/>
<evidence type="ECO:0000313" key="1">
    <source>
        <dbReference type="EMBL" id="MFM1525049.1"/>
    </source>
</evidence>
<dbReference type="Proteomes" id="UP001629536">
    <property type="component" value="Unassembled WGS sequence"/>
</dbReference>
<sequence length="100" mass="11562">MKKNIKKLISVVFACGLIFSSINGVYAYGKIPPYKRGMVYQALPYTEHSRNYVGEEMWKVTKLNGVTYSGWLKYETSREGWYIYKGLLDMTADPYYIGAH</sequence>
<dbReference type="RefSeq" id="WP_408126650.1">
    <property type="nucleotide sequence ID" value="NZ_JBFNFH010000010.1"/>
</dbReference>
<gene>
    <name evidence="1" type="ORF">ABGF40_05110</name>
</gene>
<keyword evidence="2" id="KW-1185">Reference proteome</keyword>
<name>A0ABW9F704_9FIRM</name>
<evidence type="ECO:0000313" key="2">
    <source>
        <dbReference type="Proteomes" id="UP001629536"/>
    </source>
</evidence>
<comment type="caution">
    <text evidence="1">The sequence shown here is derived from an EMBL/GenBank/DDBJ whole genome shotgun (WGS) entry which is preliminary data.</text>
</comment>